<reference evidence="3" key="1">
    <citation type="journal article" date="2005" name="Nature">
        <title>The map-based sequence of the rice genome.</title>
        <authorList>
            <consortium name="International rice genome sequencing project (IRGSP)"/>
            <person name="Matsumoto T."/>
            <person name="Wu J."/>
            <person name="Kanamori H."/>
            <person name="Katayose Y."/>
            <person name="Fujisawa M."/>
            <person name="Namiki N."/>
            <person name="Mizuno H."/>
            <person name="Yamamoto K."/>
            <person name="Antonio B.A."/>
            <person name="Baba T."/>
            <person name="Sakata K."/>
            <person name="Nagamura Y."/>
            <person name="Aoki H."/>
            <person name="Arikawa K."/>
            <person name="Arita K."/>
            <person name="Bito T."/>
            <person name="Chiden Y."/>
            <person name="Fujitsuka N."/>
            <person name="Fukunaka R."/>
            <person name="Hamada M."/>
            <person name="Harada C."/>
            <person name="Hayashi A."/>
            <person name="Hijishita S."/>
            <person name="Honda M."/>
            <person name="Hosokawa S."/>
            <person name="Ichikawa Y."/>
            <person name="Idonuma A."/>
            <person name="Iijima M."/>
            <person name="Ikeda M."/>
            <person name="Ikeno M."/>
            <person name="Ito K."/>
            <person name="Ito S."/>
            <person name="Ito T."/>
            <person name="Ito Y."/>
            <person name="Ito Y."/>
            <person name="Iwabuchi A."/>
            <person name="Kamiya K."/>
            <person name="Karasawa W."/>
            <person name="Kurita K."/>
            <person name="Katagiri S."/>
            <person name="Kikuta A."/>
            <person name="Kobayashi H."/>
            <person name="Kobayashi N."/>
            <person name="Machita K."/>
            <person name="Maehara T."/>
            <person name="Masukawa M."/>
            <person name="Mizubayashi T."/>
            <person name="Mukai Y."/>
            <person name="Nagasaki H."/>
            <person name="Nagata Y."/>
            <person name="Naito S."/>
            <person name="Nakashima M."/>
            <person name="Nakama Y."/>
            <person name="Nakamichi Y."/>
            <person name="Nakamura M."/>
            <person name="Meguro A."/>
            <person name="Negishi M."/>
            <person name="Ohta I."/>
            <person name="Ohta T."/>
            <person name="Okamoto M."/>
            <person name="Ono N."/>
            <person name="Saji S."/>
            <person name="Sakaguchi M."/>
            <person name="Sakai K."/>
            <person name="Shibata M."/>
            <person name="Shimokawa T."/>
            <person name="Song J."/>
            <person name="Takazaki Y."/>
            <person name="Terasawa K."/>
            <person name="Tsugane M."/>
            <person name="Tsuji K."/>
            <person name="Ueda S."/>
            <person name="Waki K."/>
            <person name="Yamagata H."/>
            <person name="Yamamoto M."/>
            <person name="Yamamoto S."/>
            <person name="Yamane H."/>
            <person name="Yoshiki S."/>
            <person name="Yoshihara R."/>
            <person name="Yukawa K."/>
            <person name="Zhong H."/>
            <person name="Yano M."/>
            <person name="Yuan Q."/>
            <person name="Ouyang S."/>
            <person name="Liu J."/>
            <person name="Jones K.M."/>
            <person name="Gansberger K."/>
            <person name="Moffat K."/>
            <person name="Hill J."/>
            <person name="Bera J."/>
            <person name="Fadrosh D."/>
            <person name="Jin S."/>
            <person name="Johri S."/>
            <person name="Kim M."/>
            <person name="Overton L."/>
            <person name="Reardon M."/>
            <person name="Tsitrin T."/>
            <person name="Vuong H."/>
            <person name="Weaver B."/>
            <person name="Ciecko A."/>
            <person name="Tallon L."/>
            <person name="Jackson J."/>
            <person name="Pai G."/>
            <person name="Aken S.V."/>
            <person name="Utterback T."/>
            <person name="Reidmuller S."/>
            <person name="Feldblyum T."/>
            <person name="Hsiao J."/>
            <person name="Zismann V."/>
            <person name="Iobst S."/>
            <person name="de Vazeille A.R."/>
            <person name="Buell C.R."/>
            <person name="Ying K."/>
            <person name="Li Y."/>
            <person name="Lu T."/>
            <person name="Huang Y."/>
            <person name="Zhao Q."/>
            <person name="Feng Q."/>
            <person name="Zhang L."/>
            <person name="Zhu J."/>
            <person name="Weng Q."/>
            <person name="Mu J."/>
            <person name="Lu Y."/>
            <person name="Fan D."/>
            <person name="Liu Y."/>
            <person name="Guan J."/>
            <person name="Zhang Y."/>
            <person name="Yu S."/>
            <person name="Liu X."/>
            <person name="Zhang Y."/>
            <person name="Hong G."/>
            <person name="Han B."/>
            <person name="Choisne N."/>
            <person name="Demange N."/>
            <person name="Orjeda G."/>
            <person name="Samain S."/>
            <person name="Cattolico L."/>
            <person name="Pelletier E."/>
            <person name="Couloux A."/>
            <person name="Segurens B."/>
            <person name="Wincker P."/>
            <person name="D'Hont A."/>
            <person name="Scarpelli C."/>
            <person name="Weissenbach J."/>
            <person name="Salanoubat M."/>
            <person name="Quetier F."/>
            <person name="Yu Y."/>
            <person name="Kim H.R."/>
            <person name="Rambo T."/>
            <person name="Currie J."/>
            <person name="Collura K."/>
            <person name="Luo M."/>
            <person name="Yang T."/>
            <person name="Ammiraju J.S.S."/>
            <person name="Engler F."/>
            <person name="Soderlund C."/>
            <person name="Wing R.A."/>
            <person name="Palmer L.E."/>
            <person name="de la Bastide M."/>
            <person name="Spiegel L."/>
            <person name="Nascimento L."/>
            <person name="Zutavern T."/>
            <person name="O'Shaughnessy A."/>
            <person name="Dike S."/>
            <person name="Dedhia N."/>
            <person name="Preston R."/>
            <person name="Balija V."/>
            <person name="McCombie W.R."/>
            <person name="Chow T."/>
            <person name="Chen H."/>
            <person name="Chung M."/>
            <person name="Chen C."/>
            <person name="Shaw J."/>
            <person name="Wu H."/>
            <person name="Hsiao K."/>
            <person name="Chao Y."/>
            <person name="Chu M."/>
            <person name="Cheng C."/>
            <person name="Hour A."/>
            <person name="Lee P."/>
            <person name="Lin S."/>
            <person name="Lin Y."/>
            <person name="Liou J."/>
            <person name="Liu S."/>
            <person name="Hsing Y."/>
            <person name="Raghuvanshi S."/>
            <person name="Mohanty A."/>
            <person name="Bharti A.K."/>
            <person name="Gaur A."/>
            <person name="Gupta V."/>
            <person name="Kumar D."/>
            <person name="Ravi V."/>
            <person name="Vij S."/>
            <person name="Kapur A."/>
            <person name="Khurana P."/>
            <person name="Khurana P."/>
            <person name="Khurana J.P."/>
            <person name="Tyagi A.K."/>
            <person name="Gaikwad K."/>
            <person name="Singh A."/>
            <person name="Dalal V."/>
            <person name="Srivastava S."/>
            <person name="Dixit A."/>
            <person name="Pal A.K."/>
            <person name="Ghazi I.A."/>
            <person name="Yadav M."/>
            <person name="Pandit A."/>
            <person name="Bhargava A."/>
            <person name="Sureshbabu K."/>
            <person name="Batra K."/>
            <person name="Sharma T.R."/>
            <person name="Mohapatra T."/>
            <person name="Singh N.K."/>
            <person name="Messing J."/>
            <person name="Nelson A.B."/>
            <person name="Fuks G."/>
            <person name="Kavchok S."/>
            <person name="Keizer G."/>
            <person name="Linton E."/>
            <person name="Llaca V."/>
            <person name="Song R."/>
            <person name="Tanyolac B."/>
            <person name="Young S."/>
            <person name="Ho-Il K."/>
            <person name="Hahn J.H."/>
            <person name="Sangsakoo G."/>
            <person name="Vanavichit A."/>
            <person name="de Mattos Luiz.A.T."/>
            <person name="Zimmer P.D."/>
            <person name="Malone G."/>
            <person name="Dellagostin O."/>
            <person name="de Oliveira A.C."/>
            <person name="Bevan M."/>
            <person name="Bancroft I."/>
            <person name="Minx P."/>
            <person name="Cordum H."/>
            <person name="Wilson R."/>
            <person name="Cheng Z."/>
            <person name="Jin W."/>
            <person name="Jiang J."/>
            <person name="Leong S.A."/>
            <person name="Iwama H."/>
            <person name="Gojobori T."/>
            <person name="Itoh T."/>
            <person name="Niimura Y."/>
            <person name="Fujii Y."/>
            <person name="Habara T."/>
            <person name="Sakai H."/>
            <person name="Sato Y."/>
            <person name="Wilson G."/>
            <person name="Kumar K."/>
            <person name="McCouch S."/>
            <person name="Juretic N."/>
            <person name="Hoen D."/>
            <person name="Wright S."/>
            <person name="Bruskiewich R."/>
            <person name="Bureau T."/>
            <person name="Miyao A."/>
            <person name="Hirochika H."/>
            <person name="Nishikawa T."/>
            <person name="Kadowaki K."/>
            <person name="Sugiura M."/>
            <person name="Burr B."/>
            <person name="Sasaki T."/>
        </authorList>
    </citation>
    <scope>NUCLEOTIDE SEQUENCE [LARGE SCALE GENOMIC DNA]</scope>
    <source>
        <strain evidence="3">cv. Nipponbare</strain>
    </source>
</reference>
<organism evidence="2 3">
    <name type="scientific">Oryza sativa subsp. japonica</name>
    <name type="common">Rice</name>
    <dbReference type="NCBI Taxonomy" id="39947"/>
    <lineage>
        <taxon>Eukaryota</taxon>
        <taxon>Viridiplantae</taxon>
        <taxon>Streptophyta</taxon>
        <taxon>Embryophyta</taxon>
        <taxon>Tracheophyta</taxon>
        <taxon>Spermatophyta</taxon>
        <taxon>Magnoliopsida</taxon>
        <taxon>Liliopsida</taxon>
        <taxon>Poales</taxon>
        <taxon>Poaceae</taxon>
        <taxon>BOP clade</taxon>
        <taxon>Oryzoideae</taxon>
        <taxon>Oryzeae</taxon>
        <taxon>Oryzinae</taxon>
        <taxon>Oryza</taxon>
        <taxon>Oryza sativa</taxon>
    </lineage>
</organism>
<gene>
    <name evidence="2" type="primary">P0525F01.21</name>
</gene>
<protein>
    <submittedName>
        <fullName evidence="2">Uncharacterized protein</fullName>
    </submittedName>
</protein>
<evidence type="ECO:0000256" key="1">
    <source>
        <dbReference type="SAM" id="MobiDB-lite"/>
    </source>
</evidence>
<feature type="region of interest" description="Disordered" evidence="1">
    <location>
        <begin position="87"/>
        <end position="109"/>
    </location>
</feature>
<dbReference type="Proteomes" id="UP000000763">
    <property type="component" value="Chromosome 6"/>
</dbReference>
<accession>Q67X49</accession>
<name>Q67X49_ORYSJ</name>
<sequence>MAEALGFGSLEVAAVVEALGFGLSEVVAMEEDMGFGSSEVAAMVEDLGFGSFAVAVDLAIQPAKLIAGTRRHWPSKHLGVPDGCRWLQRGDGEEGQEHDEEDAPSSSTCESWVSSPKISFTYHGPSDLHPRSAGLIENSIVTLFPNRPYYQGCDGVKSPTMRIGHLISVVTEPKVKGGFIDRQAFRMSNCSESNPPQLPVLRTCNQKVFDSLVTLIAKNTALRVRQATAPETNRARYADREEYSPEDSHLQIIESGSSDSWIDIRISQSLRYSRIAWMPRAIVQKAEPAIEPVKLLVHRLTGLTTGSSANRTVPQPPYDDFKKRLSHRTIIS</sequence>
<proteinExistence type="predicted"/>
<dbReference type="AlphaFoldDB" id="Q67X49"/>
<reference evidence="3" key="2">
    <citation type="journal article" date="2008" name="Nucleic Acids Res.">
        <title>The rice annotation project database (RAP-DB): 2008 update.</title>
        <authorList>
            <consortium name="The rice annotation project (RAP)"/>
        </authorList>
    </citation>
    <scope>GENOME REANNOTATION</scope>
    <source>
        <strain evidence="3">cv. Nipponbare</strain>
    </source>
</reference>
<evidence type="ECO:0000313" key="2">
    <source>
        <dbReference type="EMBL" id="BAD37270.1"/>
    </source>
</evidence>
<evidence type="ECO:0000313" key="3">
    <source>
        <dbReference type="Proteomes" id="UP000000763"/>
    </source>
</evidence>
<feature type="compositionally biased region" description="Acidic residues" evidence="1">
    <location>
        <begin position="93"/>
        <end position="103"/>
    </location>
</feature>
<dbReference type="EMBL" id="AP003509">
    <property type="protein sequence ID" value="BAD37270.1"/>
    <property type="molecule type" value="Genomic_DNA"/>
</dbReference>